<reference evidence="3 4" key="1">
    <citation type="journal article" date="2006" name="Nature">
        <title>Global trends of whole-genome duplications revealed by the ciliate Paramecium tetraurelia.</title>
        <authorList>
            <consortium name="Genoscope"/>
            <person name="Aury J.-M."/>
            <person name="Jaillon O."/>
            <person name="Duret L."/>
            <person name="Noel B."/>
            <person name="Jubin C."/>
            <person name="Porcel B.M."/>
            <person name="Segurens B."/>
            <person name="Daubin V."/>
            <person name="Anthouard V."/>
            <person name="Aiach N."/>
            <person name="Arnaiz O."/>
            <person name="Billaut A."/>
            <person name="Beisson J."/>
            <person name="Blanc I."/>
            <person name="Bouhouche K."/>
            <person name="Camara F."/>
            <person name="Duharcourt S."/>
            <person name="Guigo R."/>
            <person name="Gogendeau D."/>
            <person name="Katinka M."/>
            <person name="Keller A.-M."/>
            <person name="Kissmehl R."/>
            <person name="Klotz C."/>
            <person name="Koll F."/>
            <person name="Le Moue A."/>
            <person name="Lepere C."/>
            <person name="Malinsky S."/>
            <person name="Nowacki M."/>
            <person name="Nowak J.K."/>
            <person name="Plattner H."/>
            <person name="Poulain J."/>
            <person name="Ruiz F."/>
            <person name="Serrano V."/>
            <person name="Zagulski M."/>
            <person name="Dessen P."/>
            <person name="Betermier M."/>
            <person name="Weissenbach J."/>
            <person name="Scarpelli C."/>
            <person name="Schachter V."/>
            <person name="Sperling L."/>
            <person name="Meyer E."/>
            <person name="Cohen J."/>
            <person name="Wincker P."/>
        </authorList>
    </citation>
    <scope>NUCLEOTIDE SEQUENCE [LARGE SCALE GENOMIC DNA]</scope>
    <source>
        <strain evidence="3 4">Stock d4-2</strain>
    </source>
</reference>
<dbReference type="KEGG" id="ptm:GSPATT00001847001"/>
<dbReference type="Proteomes" id="UP000000600">
    <property type="component" value="Unassembled WGS sequence"/>
</dbReference>
<feature type="compositionally biased region" description="Basic and acidic residues" evidence="2">
    <location>
        <begin position="19"/>
        <end position="30"/>
    </location>
</feature>
<dbReference type="AlphaFoldDB" id="A0D6Y9"/>
<sequence>MFEDEDNENNENNVNVEESNYRDRAEERRKGITTQVKNGEFVELEGFEKDIKLNGLDYTLIQQPQSNTSNQENNKSSIIAKIKKDLTSAKEKIPKKATHPMAIKIEAFLQNKNQIVPLKNTMTYIYKYDIDPNYGVSMPQFFTKKYNKDGEDPIQVIYDEKSIQMIQESIFNTNNLSIKRYQERHKFDQKVLIQSVDQDDESDDIFNDARPINKPSVDVNKMLKVEIENENFDITEYLSKNQFDQKTYNQLKQIQEQDEKEREEKLRRHKKMLEGEADYYYECYQPVGLSIAEEKDHQAEVEVKKQVDPNFKNYDFIKQDLKKKKKHRQNYQKQLDQIEDIIQKKNK</sequence>
<accession>A0D6Y9</accession>
<dbReference type="HOGENOM" id="CLU_800385_0_0_1"/>
<protein>
    <submittedName>
        <fullName evidence="3">Uncharacterized protein</fullName>
    </submittedName>
</protein>
<feature type="region of interest" description="Disordered" evidence="2">
    <location>
        <begin position="1"/>
        <end position="34"/>
    </location>
</feature>
<evidence type="ECO:0000313" key="4">
    <source>
        <dbReference type="Proteomes" id="UP000000600"/>
    </source>
</evidence>
<feature type="coiled-coil region" evidence="1">
    <location>
        <begin position="314"/>
        <end position="344"/>
    </location>
</feature>
<dbReference type="EMBL" id="CT868318">
    <property type="protein sequence ID" value="CAK78806.1"/>
    <property type="molecule type" value="Genomic_DNA"/>
</dbReference>
<dbReference type="OrthoDB" id="304272at2759"/>
<keyword evidence="1" id="KW-0175">Coiled coil</keyword>
<evidence type="ECO:0000256" key="2">
    <source>
        <dbReference type="SAM" id="MobiDB-lite"/>
    </source>
</evidence>
<proteinExistence type="predicted"/>
<name>A0D6Y9_PARTE</name>
<dbReference type="GeneID" id="5031988"/>
<dbReference type="OMA" id="KATHPMA"/>
<evidence type="ECO:0000313" key="3">
    <source>
        <dbReference type="EMBL" id="CAK78806.1"/>
    </source>
</evidence>
<keyword evidence="4" id="KW-1185">Reference proteome</keyword>
<evidence type="ECO:0000256" key="1">
    <source>
        <dbReference type="SAM" id="Coils"/>
    </source>
</evidence>
<dbReference type="InParanoid" id="A0D6Y9"/>
<gene>
    <name evidence="3" type="ORF">GSPATT00001847001</name>
</gene>
<dbReference type="RefSeq" id="XP_001446203.1">
    <property type="nucleotide sequence ID" value="XM_001446166.1"/>
</dbReference>
<organism evidence="3 4">
    <name type="scientific">Paramecium tetraurelia</name>
    <dbReference type="NCBI Taxonomy" id="5888"/>
    <lineage>
        <taxon>Eukaryota</taxon>
        <taxon>Sar</taxon>
        <taxon>Alveolata</taxon>
        <taxon>Ciliophora</taxon>
        <taxon>Intramacronucleata</taxon>
        <taxon>Oligohymenophorea</taxon>
        <taxon>Peniculida</taxon>
        <taxon>Parameciidae</taxon>
        <taxon>Paramecium</taxon>
    </lineage>
</organism>